<keyword evidence="1" id="KW-0472">Membrane</keyword>
<keyword evidence="4" id="KW-1185">Reference proteome</keyword>
<evidence type="ECO:0000313" key="3">
    <source>
        <dbReference type="EMBL" id="GAA4447566.1"/>
    </source>
</evidence>
<dbReference type="InterPro" id="IPR032708">
    <property type="entry name" value="McjB_C"/>
</dbReference>
<protein>
    <recommendedName>
        <fullName evidence="2">Microcin J25-processing protein McjB C-terminal domain-containing protein</fullName>
    </recommendedName>
</protein>
<evidence type="ECO:0000259" key="2">
    <source>
        <dbReference type="Pfam" id="PF13471"/>
    </source>
</evidence>
<proteinExistence type="predicted"/>
<gene>
    <name evidence="3" type="ORF">GCM10023091_42690</name>
</gene>
<dbReference type="EMBL" id="BAABEY010000036">
    <property type="protein sequence ID" value="GAA4447566.1"/>
    <property type="molecule type" value="Genomic_DNA"/>
</dbReference>
<feature type="transmembrane region" description="Helical" evidence="1">
    <location>
        <begin position="21"/>
        <end position="41"/>
    </location>
</feature>
<organism evidence="3 4">
    <name type="scientific">Ravibacter arvi</name>
    <dbReference type="NCBI Taxonomy" id="2051041"/>
    <lineage>
        <taxon>Bacteria</taxon>
        <taxon>Pseudomonadati</taxon>
        <taxon>Bacteroidota</taxon>
        <taxon>Cytophagia</taxon>
        <taxon>Cytophagales</taxon>
        <taxon>Spirosomataceae</taxon>
        <taxon>Ravibacter</taxon>
    </lineage>
</organism>
<dbReference type="Proteomes" id="UP001501508">
    <property type="component" value="Unassembled WGS sequence"/>
</dbReference>
<dbReference type="Pfam" id="PF13471">
    <property type="entry name" value="Transglut_core3"/>
    <property type="match status" value="1"/>
</dbReference>
<dbReference type="InterPro" id="IPR053521">
    <property type="entry name" value="McjB-like"/>
</dbReference>
<sequence length="143" mass="16231">MNILTGIGKWAKLSNSRKRNWLNAAFVLLLIGLALRLLPFAKFKSYYIKTTSRFPRKPVKDANIGEVVWAVESAAQKLPMTLLCLPQALAVKYLLGVADDVVVHIGFNKEPTKDFQFHAWVEKQGQTVIGSLPTYYQPLWVWN</sequence>
<accession>A0ABP8MDG0</accession>
<dbReference type="RefSeq" id="WP_345032980.1">
    <property type="nucleotide sequence ID" value="NZ_BAABEY010000036.1"/>
</dbReference>
<reference evidence="4" key="1">
    <citation type="journal article" date="2019" name="Int. J. Syst. Evol. Microbiol.">
        <title>The Global Catalogue of Microorganisms (GCM) 10K type strain sequencing project: providing services to taxonomists for standard genome sequencing and annotation.</title>
        <authorList>
            <consortium name="The Broad Institute Genomics Platform"/>
            <consortium name="The Broad Institute Genome Sequencing Center for Infectious Disease"/>
            <person name="Wu L."/>
            <person name="Ma J."/>
        </authorList>
    </citation>
    <scope>NUCLEOTIDE SEQUENCE [LARGE SCALE GENOMIC DNA]</scope>
    <source>
        <strain evidence="4">JCM 31920</strain>
    </source>
</reference>
<feature type="domain" description="Microcin J25-processing protein McjB C-terminal" evidence="2">
    <location>
        <begin position="28"/>
        <end position="140"/>
    </location>
</feature>
<keyword evidence="1" id="KW-0812">Transmembrane</keyword>
<keyword evidence="1" id="KW-1133">Transmembrane helix</keyword>
<dbReference type="NCBIfam" id="NF033537">
    <property type="entry name" value="lasso_biosyn_B2"/>
    <property type="match status" value="1"/>
</dbReference>
<comment type="caution">
    <text evidence="3">The sequence shown here is derived from an EMBL/GenBank/DDBJ whole genome shotgun (WGS) entry which is preliminary data.</text>
</comment>
<evidence type="ECO:0000256" key="1">
    <source>
        <dbReference type="SAM" id="Phobius"/>
    </source>
</evidence>
<evidence type="ECO:0000313" key="4">
    <source>
        <dbReference type="Proteomes" id="UP001501508"/>
    </source>
</evidence>
<name>A0ABP8MDG0_9BACT</name>